<evidence type="ECO:0000313" key="4">
    <source>
        <dbReference type="EMBL" id="ABK92731.1"/>
    </source>
</evidence>
<feature type="domain" description="RING-type" evidence="3">
    <location>
        <begin position="64"/>
        <end position="103"/>
    </location>
</feature>
<sequence length="116" mass="13487">MELLYDLKGHMEQLQREMSELRKSIQSCMEMQMNSQNYLKVQEVHPVQGNGKNSFDRRLNKRSCCICYETQVDSFLYRCGHMCTCLKCAHELLQSSGKCPICRAPILDVVRAYLDS</sequence>
<reference evidence="4" key="1">
    <citation type="journal article" date="2008" name="BMC Genomics">
        <title>Analysis of 4,664 high-quality sequence-finished poplar full-length cDNA clones and their utility for the discovery of genes responding to insect feeding.</title>
        <authorList>
            <person name="Ralph S.G."/>
            <person name="Chun H.J."/>
            <person name="Cooper D."/>
            <person name="Kirkpatrick R."/>
            <person name="Kolosova N."/>
            <person name="Gunter L."/>
            <person name="Tuskan G.A."/>
            <person name="Douglas C.J."/>
            <person name="Holt R.A."/>
            <person name="Jones S.J."/>
            <person name="Marra M.A."/>
            <person name="Bohlmann J."/>
        </authorList>
    </citation>
    <scope>NUCLEOTIDE SEQUENCE</scope>
    <source>
        <tissue evidence="4">Outer xylem</tissue>
    </source>
</reference>
<evidence type="ECO:0000256" key="2">
    <source>
        <dbReference type="SAM" id="Coils"/>
    </source>
</evidence>
<dbReference type="PANTHER" id="PTHR47820:SF3">
    <property type="entry name" value="OS07G0499800 PROTEIN"/>
    <property type="match status" value="1"/>
</dbReference>
<keyword evidence="1" id="KW-0479">Metal-binding</keyword>
<feature type="coiled-coil region" evidence="2">
    <location>
        <begin position="4"/>
        <end position="31"/>
    </location>
</feature>
<dbReference type="Pfam" id="PF13920">
    <property type="entry name" value="zf-C3HC4_3"/>
    <property type="match status" value="1"/>
</dbReference>
<dbReference type="Gene3D" id="3.30.40.10">
    <property type="entry name" value="Zinc/RING finger domain, C3HC4 (zinc finger)"/>
    <property type="match status" value="1"/>
</dbReference>
<dbReference type="SUPFAM" id="SSF57850">
    <property type="entry name" value="RING/U-box"/>
    <property type="match status" value="1"/>
</dbReference>
<dbReference type="PROSITE" id="PS50089">
    <property type="entry name" value="ZF_RING_2"/>
    <property type="match status" value="1"/>
</dbReference>
<keyword evidence="1" id="KW-0863">Zinc-finger</keyword>
<name>A9P8M8_POPTR</name>
<dbReference type="EMBL" id="EF144490">
    <property type="protein sequence ID" value="ABK92731.1"/>
    <property type="molecule type" value="mRNA"/>
</dbReference>
<keyword evidence="1" id="KW-0862">Zinc</keyword>
<dbReference type="ExpressionAtlas" id="A9P8M8">
    <property type="expression patterns" value="differential"/>
</dbReference>
<proteinExistence type="evidence at transcript level"/>
<dbReference type="AlphaFoldDB" id="A9P8M8"/>
<dbReference type="InterPro" id="IPR001841">
    <property type="entry name" value="Znf_RING"/>
</dbReference>
<evidence type="ECO:0000259" key="3">
    <source>
        <dbReference type="PROSITE" id="PS50089"/>
    </source>
</evidence>
<accession>A9P8M8</accession>
<dbReference type="PANTHER" id="PTHR47820">
    <property type="entry name" value="BNAC05G24000D PROTEIN"/>
    <property type="match status" value="1"/>
</dbReference>
<keyword evidence="2" id="KW-0175">Coiled coil</keyword>
<protein>
    <recommendedName>
        <fullName evidence="3">RING-type domain-containing protein</fullName>
    </recommendedName>
</protein>
<dbReference type="InterPro" id="IPR013083">
    <property type="entry name" value="Znf_RING/FYVE/PHD"/>
</dbReference>
<organism evidence="4">
    <name type="scientific">Populus trichocarpa</name>
    <name type="common">Western balsam poplar</name>
    <name type="synonym">Populus balsamifera subsp. trichocarpa</name>
    <dbReference type="NCBI Taxonomy" id="3694"/>
    <lineage>
        <taxon>Eukaryota</taxon>
        <taxon>Viridiplantae</taxon>
        <taxon>Streptophyta</taxon>
        <taxon>Embryophyta</taxon>
        <taxon>Tracheophyta</taxon>
        <taxon>Spermatophyta</taxon>
        <taxon>Magnoliopsida</taxon>
        <taxon>eudicotyledons</taxon>
        <taxon>Gunneridae</taxon>
        <taxon>Pentapetalae</taxon>
        <taxon>rosids</taxon>
        <taxon>fabids</taxon>
        <taxon>Malpighiales</taxon>
        <taxon>Salicaceae</taxon>
        <taxon>Saliceae</taxon>
        <taxon>Populus</taxon>
    </lineage>
</organism>
<evidence type="ECO:0000256" key="1">
    <source>
        <dbReference type="PROSITE-ProRule" id="PRU00175"/>
    </source>
</evidence>
<dbReference type="GO" id="GO:0008270">
    <property type="term" value="F:zinc ion binding"/>
    <property type="evidence" value="ECO:0007669"/>
    <property type="project" value="UniProtKB-KW"/>
</dbReference>